<dbReference type="OrthoDB" id="4485313at2"/>
<name>A0A512P8J0_9CELL</name>
<evidence type="ECO:0000313" key="1">
    <source>
        <dbReference type="EMBL" id="GEP67523.1"/>
    </source>
</evidence>
<protein>
    <submittedName>
        <fullName evidence="1">Uncharacterized protein</fullName>
    </submittedName>
</protein>
<dbReference type="RefSeq" id="WP_146951295.1">
    <property type="nucleotide sequence ID" value="NZ_BAABBJ010000005.1"/>
</dbReference>
<comment type="caution">
    <text evidence="1">The sequence shown here is derived from an EMBL/GenBank/DDBJ whole genome shotgun (WGS) entry which is preliminary data.</text>
</comment>
<dbReference type="AlphaFoldDB" id="A0A512P8J0"/>
<dbReference type="Proteomes" id="UP000321798">
    <property type="component" value="Unassembled WGS sequence"/>
</dbReference>
<dbReference type="EMBL" id="BKAL01000001">
    <property type="protein sequence ID" value="GEP67523.1"/>
    <property type="molecule type" value="Genomic_DNA"/>
</dbReference>
<gene>
    <name evidence="1" type="ORF">CSO01_02380</name>
</gene>
<sequence length="173" mass="18604">MGVVFDGVVWTSYAQLTVTTDLVGTPSPDEAFVSQVNGLCGAAVAGGLFLITGTHTGQVPVRVSVLDTAPSGLGEWDEVVEVNLRPATRHAALSGWADDPAVRFDLPADSYRVRWCASGMDAGHAQDVADDEHPAPDHYELMLWPEAPAADSIIRRTSAQAAYWHERGFTRSR</sequence>
<evidence type="ECO:0000313" key="2">
    <source>
        <dbReference type="Proteomes" id="UP000321798"/>
    </source>
</evidence>
<keyword evidence="2" id="KW-1185">Reference proteome</keyword>
<proteinExistence type="predicted"/>
<reference evidence="1 2" key="1">
    <citation type="submission" date="2019-07" db="EMBL/GenBank/DDBJ databases">
        <title>Whole genome shotgun sequence of Cellulomonas soli NBRC 109434.</title>
        <authorList>
            <person name="Hosoyama A."/>
            <person name="Uohara A."/>
            <person name="Ohji S."/>
            <person name="Ichikawa N."/>
        </authorList>
    </citation>
    <scope>NUCLEOTIDE SEQUENCE [LARGE SCALE GENOMIC DNA]</scope>
    <source>
        <strain evidence="1 2">NBRC 109434</strain>
    </source>
</reference>
<organism evidence="1 2">
    <name type="scientific">Cellulomonas soli</name>
    <dbReference type="NCBI Taxonomy" id="931535"/>
    <lineage>
        <taxon>Bacteria</taxon>
        <taxon>Bacillati</taxon>
        <taxon>Actinomycetota</taxon>
        <taxon>Actinomycetes</taxon>
        <taxon>Micrococcales</taxon>
        <taxon>Cellulomonadaceae</taxon>
        <taxon>Cellulomonas</taxon>
    </lineage>
</organism>
<accession>A0A512P8J0</accession>